<dbReference type="InterPro" id="IPR026825">
    <property type="entry name" value="Vac14"/>
</dbReference>
<protein>
    <submittedName>
        <fullName evidence="5">Vacuolar protein 14, putative</fullName>
    </submittedName>
</protein>
<evidence type="ECO:0000259" key="4">
    <source>
        <dbReference type="Pfam" id="PF11916"/>
    </source>
</evidence>
<dbReference type="VEuPathDB" id="TriTrypDB:BSAL_62615"/>
<dbReference type="PANTHER" id="PTHR16023:SF0">
    <property type="entry name" value="PROTEIN VAC14 HOMOLOG"/>
    <property type="match status" value="1"/>
</dbReference>
<evidence type="ECO:0000256" key="1">
    <source>
        <dbReference type="ARBA" id="ARBA00004308"/>
    </source>
</evidence>
<organism evidence="5 6">
    <name type="scientific">Bodo saltans</name>
    <name type="common">Flagellated protozoan</name>
    <dbReference type="NCBI Taxonomy" id="75058"/>
    <lineage>
        <taxon>Eukaryota</taxon>
        <taxon>Discoba</taxon>
        <taxon>Euglenozoa</taxon>
        <taxon>Kinetoplastea</taxon>
        <taxon>Metakinetoplastina</taxon>
        <taxon>Eubodonida</taxon>
        <taxon>Bodonidae</taxon>
        <taxon>Bodo</taxon>
    </lineage>
</organism>
<evidence type="ECO:0000256" key="3">
    <source>
        <dbReference type="ARBA" id="ARBA00023136"/>
    </source>
</evidence>
<name>A0A0S4IV15_BODSA</name>
<dbReference type="InterPro" id="IPR021841">
    <property type="entry name" value="VAC14_Fig4p-bd"/>
</dbReference>
<dbReference type="AlphaFoldDB" id="A0A0S4IV15"/>
<dbReference type="GO" id="GO:0010008">
    <property type="term" value="C:endosome membrane"/>
    <property type="evidence" value="ECO:0007669"/>
    <property type="project" value="TreeGrafter"/>
</dbReference>
<dbReference type="Proteomes" id="UP000051952">
    <property type="component" value="Unassembled WGS sequence"/>
</dbReference>
<reference evidence="6" key="1">
    <citation type="submission" date="2015-09" db="EMBL/GenBank/DDBJ databases">
        <authorList>
            <consortium name="Pathogen Informatics"/>
        </authorList>
    </citation>
    <scope>NUCLEOTIDE SEQUENCE [LARGE SCALE GENOMIC DNA]</scope>
    <source>
        <strain evidence="6">Lake Konstanz</strain>
    </source>
</reference>
<keyword evidence="6" id="KW-1185">Reference proteome</keyword>
<dbReference type="Pfam" id="PF11916">
    <property type="entry name" value="Vac14_Fig4_bd"/>
    <property type="match status" value="1"/>
</dbReference>
<proteinExistence type="predicted"/>
<feature type="domain" description="Vacuolar protein 14 C-terminal Fig4-binding" evidence="4">
    <location>
        <begin position="1"/>
        <end position="131"/>
    </location>
</feature>
<dbReference type="OrthoDB" id="5574975at2759"/>
<evidence type="ECO:0000313" key="6">
    <source>
        <dbReference type="Proteomes" id="UP000051952"/>
    </source>
</evidence>
<comment type="subcellular location">
    <subcellularLocation>
        <location evidence="1">Endomembrane system</location>
    </subcellularLocation>
</comment>
<keyword evidence="3" id="KW-0472">Membrane</keyword>
<dbReference type="EMBL" id="CYKH01000328">
    <property type="protein sequence ID" value="CUF45137.1"/>
    <property type="molecule type" value="Genomic_DNA"/>
</dbReference>
<gene>
    <name evidence="5" type="ORF">BSAL_62615</name>
</gene>
<dbReference type="GO" id="GO:0006661">
    <property type="term" value="P:phosphatidylinositol biosynthetic process"/>
    <property type="evidence" value="ECO:0007669"/>
    <property type="project" value="InterPro"/>
</dbReference>
<dbReference type="PANTHER" id="PTHR16023">
    <property type="entry name" value="TAX1 BINDING PROTEIN-RELATED"/>
    <property type="match status" value="1"/>
</dbReference>
<accession>A0A0S4IV15</accession>
<keyword evidence="2" id="KW-0677">Repeat</keyword>
<sequence>MLLTSKELMPLREVLRKGTHDTRARETLLGLYPCWCFDSTAAIALCLLTTAYSQAFRLVVLLGNSEISPQALVQVDRLVQLLESPVFSFLRVALLHPLQNAALVKTMFGLQMLLPQASPQYKALHVRLKSVPSVAQMDLAVGAIIGAGSIAISAPSHSSASSAPSSSVVTGGDAATAVDWDALERHCVAVVTQLQTYEFALRRQRT</sequence>
<dbReference type="GO" id="GO:0070772">
    <property type="term" value="C:PAS complex"/>
    <property type="evidence" value="ECO:0007669"/>
    <property type="project" value="InterPro"/>
</dbReference>
<evidence type="ECO:0000256" key="2">
    <source>
        <dbReference type="ARBA" id="ARBA00022737"/>
    </source>
</evidence>
<evidence type="ECO:0000313" key="5">
    <source>
        <dbReference type="EMBL" id="CUF45137.1"/>
    </source>
</evidence>